<keyword evidence="3" id="KW-1185">Reference proteome</keyword>
<dbReference type="AlphaFoldDB" id="A0A8J4YNR1"/>
<dbReference type="Pfam" id="PF16984">
    <property type="entry name" value="Grp7_allergen"/>
    <property type="match status" value="1"/>
</dbReference>
<feature type="signal peptide" evidence="1">
    <location>
        <begin position="1"/>
        <end position="24"/>
    </location>
</feature>
<gene>
    <name evidence="2" type="ORF">GWK47_034711</name>
</gene>
<sequence>MCAAARFIMVVPLVIVLCAGLVAAAPDKHAREDSLNNYMDLVMDNLQVLMLENGLDPVMLPNTSTGFSDTVLGVVWHGEAKLYDGWLRGLASIHRSDNAELKKISEVGFGHPGRLATRRLKGHYACLAKFMGPGTTGDVLFVFLAQSFYFEALLDNPTCN</sequence>
<dbReference type="InterPro" id="IPR038602">
    <property type="entry name" value="Mite_allergen_7_sf"/>
</dbReference>
<name>A0A8J4YNR1_CHIOP</name>
<feature type="chain" id="PRO_5035168464" evidence="1">
    <location>
        <begin position="25"/>
        <end position="160"/>
    </location>
</feature>
<reference evidence="2" key="1">
    <citation type="submission" date="2020-07" db="EMBL/GenBank/DDBJ databases">
        <title>The High-quality genome of the commercially important snow crab, Chionoecetes opilio.</title>
        <authorList>
            <person name="Jeong J.-H."/>
            <person name="Ryu S."/>
        </authorList>
    </citation>
    <scope>NUCLEOTIDE SEQUENCE</scope>
    <source>
        <strain evidence="2">MADBK_172401_WGS</strain>
        <tissue evidence="2">Digestive gland</tissue>
    </source>
</reference>
<dbReference type="Proteomes" id="UP000770661">
    <property type="component" value="Unassembled WGS sequence"/>
</dbReference>
<evidence type="ECO:0000256" key="1">
    <source>
        <dbReference type="SAM" id="SignalP"/>
    </source>
</evidence>
<organism evidence="2 3">
    <name type="scientific">Chionoecetes opilio</name>
    <name type="common">Atlantic snow crab</name>
    <name type="synonym">Cancer opilio</name>
    <dbReference type="NCBI Taxonomy" id="41210"/>
    <lineage>
        <taxon>Eukaryota</taxon>
        <taxon>Metazoa</taxon>
        <taxon>Ecdysozoa</taxon>
        <taxon>Arthropoda</taxon>
        <taxon>Crustacea</taxon>
        <taxon>Multicrustacea</taxon>
        <taxon>Malacostraca</taxon>
        <taxon>Eumalacostraca</taxon>
        <taxon>Eucarida</taxon>
        <taxon>Decapoda</taxon>
        <taxon>Pleocyemata</taxon>
        <taxon>Brachyura</taxon>
        <taxon>Eubrachyura</taxon>
        <taxon>Majoidea</taxon>
        <taxon>Majidae</taxon>
        <taxon>Chionoecetes</taxon>
    </lineage>
</organism>
<protein>
    <submittedName>
        <fullName evidence="2">Uncharacterized protein</fullName>
    </submittedName>
</protein>
<dbReference type="OrthoDB" id="6419576at2759"/>
<evidence type="ECO:0000313" key="2">
    <source>
        <dbReference type="EMBL" id="KAG0727404.1"/>
    </source>
</evidence>
<comment type="caution">
    <text evidence="2">The sequence shown here is derived from an EMBL/GenBank/DDBJ whole genome shotgun (WGS) entry which is preliminary data.</text>
</comment>
<dbReference type="InterPro" id="IPR020234">
    <property type="entry name" value="Mite_allergen_group-7"/>
</dbReference>
<keyword evidence="1" id="KW-0732">Signal</keyword>
<dbReference type="EMBL" id="JACEEZ010003422">
    <property type="protein sequence ID" value="KAG0727404.1"/>
    <property type="molecule type" value="Genomic_DNA"/>
</dbReference>
<accession>A0A8J4YNR1</accession>
<evidence type="ECO:0000313" key="3">
    <source>
        <dbReference type="Proteomes" id="UP000770661"/>
    </source>
</evidence>
<dbReference type="Gene3D" id="3.15.10.50">
    <property type="match status" value="1"/>
</dbReference>
<proteinExistence type="predicted"/>